<keyword evidence="3" id="KW-1185">Reference proteome</keyword>
<evidence type="ECO:0000313" key="3">
    <source>
        <dbReference type="Proteomes" id="UP001282284"/>
    </source>
</evidence>
<dbReference type="Gene3D" id="1.25.40.10">
    <property type="entry name" value="Tetratricopeptide repeat domain"/>
    <property type="match status" value="1"/>
</dbReference>
<dbReference type="Proteomes" id="UP001282284">
    <property type="component" value="Unassembled WGS sequence"/>
</dbReference>
<dbReference type="InterPro" id="IPR019734">
    <property type="entry name" value="TPR_rpt"/>
</dbReference>
<dbReference type="Pfam" id="PF13176">
    <property type="entry name" value="TPR_7"/>
    <property type="match status" value="1"/>
</dbReference>
<proteinExistence type="predicted"/>
<protein>
    <submittedName>
        <fullName evidence="2">Helix-turn-helix domain-containing protein</fullName>
    </submittedName>
</protein>
<reference evidence="2 3" key="1">
    <citation type="submission" date="2023-06" db="EMBL/GenBank/DDBJ databases">
        <title>Sporosarcina sp. nov., isolated from Korean traditional fermented seafood 'Jeotgal'.</title>
        <authorList>
            <person name="Yang A.I."/>
            <person name="Shin N.-R."/>
        </authorList>
    </citation>
    <scope>NUCLEOTIDE SEQUENCE [LARGE SCALE GENOMIC DNA]</scope>
    <source>
        <strain evidence="2 3">KCTC13119</strain>
    </source>
</reference>
<evidence type="ECO:0000313" key="2">
    <source>
        <dbReference type="EMBL" id="MDW0112724.1"/>
    </source>
</evidence>
<feature type="domain" description="HTH cro/C1-type" evidence="1">
    <location>
        <begin position="7"/>
        <end position="61"/>
    </location>
</feature>
<gene>
    <name evidence="2" type="ORF">QT711_05970</name>
</gene>
<dbReference type="PROSITE" id="PS50943">
    <property type="entry name" value="HTH_CROC1"/>
    <property type="match status" value="1"/>
</dbReference>
<accession>A0ABU4G6X5</accession>
<comment type="caution">
    <text evidence="2">The sequence shown here is derived from an EMBL/GenBank/DDBJ whole genome shotgun (WGS) entry which is preliminary data.</text>
</comment>
<organism evidence="2 3">
    <name type="scientific">Sporosarcina saromensis</name>
    <dbReference type="NCBI Taxonomy" id="359365"/>
    <lineage>
        <taxon>Bacteria</taxon>
        <taxon>Bacillati</taxon>
        <taxon>Bacillota</taxon>
        <taxon>Bacilli</taxon>
        <taxon>Bacillales</taxon>
        <taxon>Caryophanaceae</taxon>
        <taxon>Sporosarcina</taxon>
    </lineage>
</organism>
<dbReference type="InterPro" id="IPR011990">
    <property type="entry name" value="TPR-like_helical_dom_sf"/>
</dbReference>
<dbReference type="InterPro" id="IPR001387">
    <property type="entry name" value="Cro/C1-type_HTH"/>
</dbReference>
<sequence>MNIGTLIKVERNRRNMKLENLAKDICSTSHLSRIENGKSEPGDEIAFLLLERLGISVYDERQEQLGIDSFGERLEHIVNLRDSGGAEKLILDILNLVTKGRIDFQTRINLELMILRLQLVMSQQAKDVLLELPQYFKLKQGLEPLQTFRIYQIEGMASYAMGNLKGCLIAFDKAEKQIESVSLSSFEDADFAYVSAVAYMADGQTYKALEKSKQALPYFQRIMAGRRVVECHIISGISYKNMGQLSRAIQDFKLAEQICYQFDIHLFLGMLNQNIGDVYSTMGDSESAILYFEQAVNHKEQPNELMYSIFSLIKENEKLENWDTVLHWVNRGISLLTEMQGVKKEYYSCHFNVYQALCLEEKIEDVLIKAVRTFKQMEQENSWKEYAKRLAEMYTKNGKYKKAVSYYKMIVD</sequence>
<dbReference type="SUPFAM" id="SSF48452">
    <property type="entry name" value="TPR-like"/>
    <property type="match status" value="1"/>
</dbReference>
<evidence type="ECO:0000259" key="1">
    <source>
        <dbReference type="PROSITE" id="PS50943"/>
    </source>
</evidence>
<dbReference type="Pfam" id="PF01381">
    <property type="entry name" value="HTH_3"/>
    <property type="match status" value="1"/>
</dbReference>
<dbReference type="SUPFAM" id="SSF47413">
    <property type="entry name" value="lambda repressor-like DNA-binding domains"/>
    <property type="match status" value="1"/>
</dbReference>
<dbReference type="RefSeq" id="WP_317942599.1">
    <property type="nucleotide sequence ID" value="NZ_JAUBDI010000003.1"/>
</dbReference>
<dbReference type="EMBL" id="JAUBDI010000003">
    <property type="protein sequence ID" value="MDW0112724.1"/>
    <property type="molecule type" value="Genomic_DNA"/>
</dbReference>
<dbReference type="Gene3D" id="1.10.260.40">
    <property type="entry name" value="lambda repressor-like DNA-binding domains"/>
    <property type="match status" value="1"/>
</dbReference>
<dbReference type="CDD" id="cd00093">
    <property type="entry name" value="HTH_XRE"/>
    <property type="match status" value="1"/>
</dbReference>
<dbReference type="SMART" id="SM00530">
    <property type="entry name" value="HTH_XRE"/>
    <property type="match status" value="1"/>
</dbReference>
<dbReference type="InterPro" id="IPR010982">
    <property type="entry name" value="Lambda_DNA-bd_dom_sf"/>
</dbReference>
<dbReference type="SMART" id="SM00028">
    <property type="entry name" value="TPR"/>
    <property type="match status" value="3"/>
</dbReference>
<dbReference type="Pfam" id="PF13181">
    <property type="entry name" value="TPR_8"/>
    <property type="match status" value="1"/>
</dbReference>
<name>A0ABU4G6X5_9BACL</name>